<protein>
    <recommendedName>
        <fullName evidence="4">DUF2877 domain-containing protein</fullName>
    </recommendedName>
</protein>
<evidence type="ECO:0008006" key="4">
    <source>
        <dbReference type="Google" id="ProtNLM"/>
    </source>
</evidence>
<dbReference type="EMBL" id="JBHSMJ010000009">
    <property type="protein sequence ID" value="MFC5447713.1"/>
    <property type="molecule type" value="Genomic_DNA"/>
</dbReference>
<feature type="transmembrane region" description="Helical" evidence="1">
    <location>
        <begin position="118"/>
        <end position="137"/>
    </location>
</feature>
<evidence type="ECO:0000313" key="2">
    <source>
        <dbReference type="EMBL" id="MFC5447713.1"/>
    </source>
</evidence>
<gene>
    <name evidence="2" type="ORF">ACFPOG_05550</name>
</gene>
<keyword evidence="1" id="KW-1133">Transmembrane helix</keyword>
<evidence type="ECO:0000313" key="3">
    <source>
        <dbReference type="Proteomes" id="UP001596044"/>
    </source>
</evidence>
<proteinExistence type="predicted"/>
<keyword evidence="1" id="KW-0812">Transmembrane</keyword>
<feature type="transmembrane region" description="Helical" evidence="1">
    <location>
        <begin position="94"/>
        <end position="112"/>
    </location>
</feature>
<reference evidence="3" key="1">
    <citation type="journal article" date="2019" name="Int. J. Syst. Evol. Microbiol.">
        <title>The Global Catalogue of Microorganisms (GCM) 10K type strain sequencing project: providing services to taxonomists for standard genome sequencing and annotation.</title>
        <authorList>
            <consortium name="The Broad Institute Genomics Platform"/>
            <consortium name="The Broad Institute Genome Sequencing Center for Infectious Disease"/>
            <person name="Wu L."/>
            <person name="Ma J."/>
        </authorList>
    </citation>
    <scope>NUCLEOTIDE SEQUENCE [LARGE SCALE GENOMIC DNA]</scope>
    <source>
        <strain evidence="3">KACC 11904</strain>
    </source>
</reference>
<sequence length="142" mass="16215">MKRTTEEAFLLYVAKLFEAELRQSVSIVSTTMMKELPGSREQTESILYRVAKDSNIPVERDAMRTFIHSGNYNVSDYYLELLRRISEKRNVAKLKFHHMLVILMAVLGIYNLMQANVIATVVCSSIGASILAYTTAIQQLHR</sequence>
<accession>A0ABW0K4E8</accession>
<keyword evidence="1" id="KW-0472">Membrane</keyword>
<keyword evidence="3" id="KW-1185">Reference proteome</keyword>
<dbReference type="Proteomes" id="UP001596044">
    <property type="component" value="Unassembled WGS sequence"/>
</dbReference>
<name>A0ABW0K4E8_9BACL</name>
<organism evidence="2 3">
    <name type="scientific">Paenibacillus aestuarii</name>
    <dbReference type="NCBI Taxonomy" id="516965"/>
    <lineage>
        <taxon>Bacteria</taxon>
        <taxon>Bacillati</taxon>
        <taxon>Bacillota</taxon>
        <taxon>Bacilli</taxon>
        <taxon>Bacillales</taxon>
        <taxon>Paenibacillaceae</taxon>
        <taxon>Paenibacillus</taxon>
    </lineage>
</organism>
<dbReference type="RefSeq" id="WP_270877415.1">
    <property type="nucleotide sequence ID" value="NZ_JAQFVF010000001.1"/>
</dbReference>
<evidence type="ECO:0000256" key="1">
    <source>
        <dbReference type="SAM" id="Phobius"/>
    </source>
</evidence>
<comment type="caution">
    <text evidence="2">The sequence shown here is derived from an EMBL/GenBank/DDBJ whole genome shotgun (WGS) entry which is preliminary data.</text>
</comment>